<evidence type="ECO:0000256" key="1">
    <source>
        <dbReference type="SAM" id="Phobius"/>
    </source>
</evidence>
<dbReference type="EMBL" id="JBHSDK010000007">
    <property type="protein sequence ID" value="MFC4334620.1"/>
    <property type="molecule type" value="Genomic_DNA"/>
</dbReference>
<keyword evidence="1" id="KW-0472">Membrane</keyword>
<feature type="transmembrane region" description="Helical" evidence="1">
    <location>
        <begin position="7"/>
        <end position="26"/>
    </location>
</feature>
<dbReference type="Proteomes" id="UP001595823">
    <property type="component" value="Unassembled WGS sequence"/>
</dbReference>
<gene>
    <name evidence="2" type="ORF">ACFPET_05350</name>
</gene>
<comment type="caution">
    <text evidence="2">The sequence shown here is derived from an EMBL/GenBank/DDBJ whole genome shotgun (WGS) entry which is preliminary data.</text>
</comment>
<dbReference type="RefSeq" id="WP_380618485.1">
    <property type="nucleotide sequence ID" value="NZ_JBHSDK010000007.1"/>
</dbReference>
<reference evidence="3" key="1">
    <citation type="journal article" date="2019" name="Int. J. Syst. Evol. Microbiol.">
        <title>The Global Catalogue of Microorganisms (GCM) 10K type strain sequencing project: providing services to taxonomists for standard genome sequencing and annotation.</title>
        <authorList>
            <consortium name="The Broad Institute Genomics Platform"/>
            <consortium name="The Broad Institute Genome Sequencing Center for Infectious Disease"/>
            <person name="Wu L."/>
            <person name="Ma J."/>
        </authorList>
    </citation>
    <scope>NUCLEOTIDE SEQUENCE [LARGE SCALE GENOMIC DNA]</scope>
    <source>
        <strain evidence="3">IBRC-M 10908</strain>
    </source>
</reference>
<keyword evidence="1" id="KW-0812">Transmembrane</keyword>
<accession>A0ABV8TV63</accession>
<evidence type="ECO:0000313" key="2">
    <source>
        <dbReference type="EMBL" id="MFC4334620.1"/>
    </source>
</evidence>
<sequence length="164" mass="17902">MNTIAEFLFFLFGFINVTGLYLYFAVRGFPPYVPREVRSATGRAAVSPIRADGVLLGSISFMARTFDVRTVSSKSASVTAVEPGGRRVLVAEVDWTLGYPGVIQWSSSPARCALVGDRSRLKFALEQRIGAVIDRTVFDEPLPPRLAEEIQIEGSDRASTLPSS</sequence>
<keyword evidence="1" id="KW-1133">Transmembrane helix</keyword>
<name>A0ABV8TV63_9ACTN</name>
<proteinExistence type="predicted"/>
<keyword evidence="3" id="KW-1185">Reference proteome</keyword>
<evidence type="ECO:0000313" key="3">
    <source>
        <dbReference type="Proteomes" id="UP001595823"/>
    </source>
</evidence>
<protein>
    <submittedName>
        <fullName evidence="2">Uncharacterized protein</fullName>
    </submittedName>
</protein>
<organism evidence="2 3">
    <name type="scientific">Salininema proteolyticum</name>
    <dbReference type="NCBI Taxonomy" id="1607685"/>
    <lineage>
        <taxon>Bacteria</taxon>
        <taxon>Bacillati</taxon>
        <taxon>Actinomycetota</taxon>
        <taxon>Actinomycetes</taxon>
        <taxon>Glycomycetales</taxon>
        <taxon>Glycomycetaceae</taxon>
        <taxon>Salininema</taxon>
    </lineage>
</organism>